<evidence type="ECO:0000313" key="2">
    <source>
        <dbReference type="Proteomes" id="UP000241769"/>
    </source>
</evidence>
<dbReference type="AlphaFoldDB" id="A0A2P6NFJ2"/>
<gene>
    <name evidence="1" type="ORF">PROFUN_09992</name>
</gene>
<sequence length="40" mass="4370">VVCCWVGFNSKPGPRVNLNIIASDQLPLMSILFALKDGPR</sequence>
<dbReference type="Proteomes" id="UP000241769">
    <property type="component" value="Unassembled WGS sequence"/>
</dbReference>
<dbReference type="InParanoid" id="A0A2P6NFJ2"/>
<comment type="caution">
    <text evidence="1">The sequence shown here is derived from an EMBL/GenBank/DDBJ whole genome shotgun (WGS) entry which is preliminary data.</text>
</comment>
<evidence type="ECO:0000313" key="1">
    <source>
        <dbReference type="EMBL" id="PRP82730.1"/>
    </source>
</evidence>
<protein>
    <submittedName>
        <fullName evidence="1">Uncharacterized protein</fullName>
    </submittedName>
</protein>
<organism evidence="1 2">
    <name type="scientific">Planoprotostelium fungivorum</name>
    <dbReference type="NCBI Taxonomy" id="1890364"/>
    <lineage>
        <taxon>Eukaryota</taxon>
        <taxon>Amoebozoa</taxon>
        <taxon>Evosea</taxon>
        <taxon>Variosea</taxon>
        <taxon>Cavosteliida</taxon>
        <taxon>Cavosteliaceae</taxon>
        <taxon>Planoprotostelium</taxon>
    </lineage>
</organism>
<reference evidence="1 2" key="1">
    <citation type="journal article" date="2018" name="Genome Biol. Evol.">
        <title>Multiple Roots of Fruiting Body Formation in Amoebozoa.</title>
        <authorList>
            <person name="Hillmann F."/>
            <person name="Forbes G."/>
            <person name="Novohradska S."/>
            <person name="Ferling I."/>
            <person name="Riege K."/>
            <person name="Groth M."/>
            <person name="Westermann M."/>
            <person name="Marz M."/>
            <person name="Spaller T."/>
            <person name="Winckler T."/>
            <person name="Schaap P."/>
            <person name="Glockner G."/>
        </authorList>
    </citation>
    <scope>NUCLEOTIDE SEQUENCE [LARGE SCALE GENOMIC DNA]</scope>
    <source>
        <strain evidence="1 2">Jena</strain>
    </source>
</reference>
<proteinExistence type="predicted"/>
<keyword evidence="2" id="KW-1185">Reference proteome</keyword>
<feature type="non-terminal residue" evidence="1">
    <location>
        <position position="1"/>
    </location>
</feature>
<accession>A0A2P6NFJ2</accession>
<dbReference type="EMBL" id="MDYQ01000097">
    <property type="protein sequence ID" value="PRP82730.1"/>
    <property type="molecule type" value="Genomic_DNA"/>
</dbReference>
<name>A0A2P6NFJ2_9EUKA</name>